<organism evidence="2 3">
    <name type="scientific">Mycobacterium phage YungJamal</name>
    <dbReference type="NCBI Taxonomy" id="1505226"/>
    <lineage>
        <taxon>Viruses</taxon>
        <taxon>Duplodnaviria</taxon>
        <taxon>Heunggongvirae</taxon>
        <taxon>Uroviricota</taxon>
        <taxon>Caudoviricetes</taxon>
        <taxon>Corndogvirus</taxon>
        <taxon>Mycobacterium phage Corndog</taxon>
    </lineage>
</organism>
<evidence type="ECO:0000256" key="1">
    <source>
        <dbReference type="SAM" id="MobiDB-lite"/>
    </source>
</evidence>
<evidence type="ECO:0000313" key="2">
    <source>
        <dbReference type="EMBL" id="AII28361.1"/>
    </source>
</evidence>
<evidence type="ECO:0000313" key="3">
    <source>
        <dbReference type="Proteomes" id="UP000028668"/>
    </source>
</evidence>
<feature type="compositionally biased region" description="Low complexity" evidence="1">
    <location>
        <begin position="9"/>
        <end position="20"/>
    </location>
</feature>
<sequence length="64" mass="7119">MTVRFPNTPSGRSPRRLSSPPRVFAHVCVPAFGPLGPVMRTVRFPNTTSQRRCVIPLDISPCQE</sequence>
<gene>
    <name evidence="2" type="primary">122</name>
    <name evidence="2" type="ORF">PBI_YUNGJAMAL_122</name>
</gene>
<accession>A0A076G8A0</accession>
<feature type="region of interest" description="Disordered" evidence="1">
    <location>
        <begin position="1"/>
        <end position="20"/>
    </location>
</feature>
<dbReference type="Proteomes" id="UP000028668">
    <property type="component" value="Segment"/>
</dbReference>
<name>A0A076G8A0_BPMCO</name>
<proteinExistence type="predicted"/>
<reference evidence="2" key="1">
    <citation type="submission" date="2014-05" db="EMBL/GenBank/DDBJ databases">
        <authorList>
            <person name="Pacey E."/>
            <person name="Bowman C.A."/>
            <person name="Russell D.A."/>
            <person name="Pope W.H."/>
            <person name="Jacobs-Sera D."/>
            <person name="Hendrix R.W."/>
            <person name="Hatfull G.F."/>
        </authorList>
    </citation>
    <scope>NUCLEOTIDE SEQUENCE [LARGE SCALE GENOMIC DNA]</scope>
</reference>
<dbReference type="EMBL" id="KJ829260">
    <property type="protein sequence ID" value="AII28361.1"/>
    <property type="molecule type" value="Genomic_DNA"/>
</dbReference>
<protein>
    <submittedName>
        <fullName evidence="2">Uncharacterized protein</fullName>
    </submittedName>
</protein>